<dbReference type="AlphaFoldDB" id="A0A212L3E9"/>
<protein>
    <recommendedName>
        <fullName evidence="2">GAF domain-containing protein</fullName>
    </recommendedName>
</protein>
<dbReference type="RefSeq" id="WP_232088271.1">
    <property type="nucleotide sequence ID" value="NZ_LT608333.1"/>
</dbReference>
<dbReference type="EMBL" id="FMJC01000002">
    <property type="protein sequence ID" value="SCM72102.1"/>
    <property type="molecule type" value="Genomic_DNA"/>
</dbReference>
<gene>
    <name evidence="1" type="ORF">KL86DES1_20397</name>
</gene>
<organism evidence="1">
    <name type="scientific">uncultured Desulfovibrio sp</name>
    <dbReference type="NCBI Taxonomy" id="167968"/>
    <lineage>
        <taxon>Bacteria</taxon>
        <taxon>Pseudomonadati</taxon>
        <taxon>Thermodesulfobacteriota</taxon>
        <taxon>Desulfovibrionia</taxon>
        <taxon>Desulfovibrionales</taxon>
        <taxon>Desulfovibrionaceae</taxon>
        <taxon>Desulfovibrio</taxon>
        <taxon>environmental samples</taxon>
    </lineage>
</organism>
<proteinExistence type="predicted"/>
<dbReference type="SUPFAM" id="SSF55781">
    <property type="entry name" value="GAF domain-like"/>
    <property type="match status" value="1"/>
</dbReference>
<evidence type="ECO:0000313" key="1">
    <source>
        <dbReference type="EMBL" id="SCM72102.1"/>
    </source>
</evidence>
<accession>A0A212L3E9</accession>
<reference evidence="1" key="1">
    <citation type="submission" date="2016-08" db="EMBL/GenBank/DDBJ databases">
        <authorList>
            <person name="Seilhamer J.J."/>
        </authorList>
    </citation>
    <scope>NUCLEOTIDE SEQUENCE</scope>
    <source>
        <strain evidence="1">86-1</strain>
    </source>
</reference>
<name>A0A212L3E9_9BACT</name>
<evidence type="ECO:0008006" key="2">
    <source>
        <dbReference type="Google" id="ProtNLM"/>
    </source>
</evidence>
<sequence length="430" mass="48326">MIISLRQVLPFLSTGLRAIKADLPSSKKHPGGCGVKGRSLLYFSSAAMAALRKTEYAVTQHTKEDIREEIIRLLKYAPPEMRVAVLALLPATKRTLNQGYRPTMRGTPLRSWRCLLHLLSSVASMQSDTEMLLRVSSDLLAIADRMAPPGEVLRQSAEILVHAMHAELYVCRLRNSKGEWVARSANHVSGKSIPIVAPMLEESLREHPVMNAILQRHTRYVVSNNLQALERGGDSFDCIIYKEGYRSRLSFVLRERNDKPPFGLVMLYTTREYGFENFDERFLGKCARLVSLTVGRRIAVARDTLEKAAGAMAHYGNNALNIMRNQAEYCGELVEDIDANQARALRLARELMAEFPEDTRGRMLAAELESALAHADLTELAGHLGGVLEGTRRMTRIINSLKKSVERPRLMHYALGHDVLRLEDDLPRED</sequence>